<evidence type="ECO:0000313" key="3">
    <source>
        <dbReference type="Proteomes" id="UP000821853"/>
    </source>
</evidence>
<reference evidence="2 3" key="1">
    <citation type="journal article" date="2020" name="Cell">
        <title>Large-Scale Comparative Analyses of Tick Genomes Elucidate Their Genetic Diversity and Vector Capacities.</title>
        <authorList>
            <consortium name="Tick Genome and Microbiome Consortium (TIGMIC)"/>
            <person name="Jia N."/>
            <person name="Wang J."/>
            <person name="Shi W."/>
            <person name="Du L."/>
            <person name="Sun Y."/>
            <person name="Zhan W."/>
            <person name="Jiang J.F."/>
            <person name="Wang Q."/>
            <person name="Zhang B."/>
            <person name="Ji P."/>
            <person name="Bell-Sakyi L."/>
            <person name="Cui X.M."/>
            <person name="Yuan T.T."/>
            <person name="Jiang B.G."/>
            <person name="Yang W.F."/>
            <person name="Lam T.T."/>
            <person name="Chang Q.C."/>
            <person name="Ding S.J."/>
            <person name="Wang X.J."/>
            <person name="Zhu J.G."/>
            <person name="Ruan X.D."/>
            <person name="Zhao L."/>
            <person name="Wei J.T."/>
            <person name="Ye R.Z."/>
            <person name="Que T.C."/>
            <person name="Du C.H."/>
            <person name="Zhou Y.H."/>
            <person name="Cheng J.X."/>
            <person name="Dai P.F."/>
            <person name="Guo W.B."/>
            <person name="Han X.H."/>
            <person name="Huang E.J."/>
            <person name="Li L.F."/>
            <person name="Wei W."/>
            <person name="Gao Y.C."/>
            <person name="Liu J.Z."/>
            <person name="Shao H.Z."/>
            <person name="Wang X."/>
            <person name="Wang C.C."/>
            <person name="Yang T.C."/>
            <person name="Huo Q.B."/>
            <person name="Li W."/>
            <person name="Chen H.Y."/>
            <person name="Chen S.E."/>
            <person name="Zhou L.G."/>
            <person name="Ni X.B."/>
            <person name="Tian J.H."/>
            <person name="Sheng Y."/>
            <person name="Liu T."/>
            <person name="Pan Y.S."/>
            <person name="Xia L.Y."/>
            <person name="Li J."/>
            <person name="Zhao F."/>
            <person name="Cao W.C."/>
        </authorList>
    </citation>
    <scope>NUCLEOTIDE SEQUENCE [LARGE SCALE GENOMIC DNA]</scope>
    <source>
        <strain evidence="2">HaeL-2018</strain>
    </source>
</reference>
<evidence type="ECO:0000313" key="2">
    <source>
        <dbReference type="EMBL" id="KAH9360564.1"/>
    </source>
</evidence>
<feature type="transmembrane region" description="Helical" evidence="1">
    <location>
        <begin position="116"/>
        <end position="133"/>
    </location>
</feature>
<feature type="transmembrane region" description="Helical" evidence="1">
    <location>
        <begin position="76"/>
        <end position="96"/>
    </location>
</feature>
<protein>
    <submittedName>
        <fullName evidence="2">Uncharacterized protein</fullName>
    </submittedName>
</protein>
<organism evidence="2 3">
    <name type="scientific">Haemaphysalis longicornis</name>
    <name type="common">Bush tick</name>
    <dbReference type="NCBI Taxonomy" id="44386"/>
    <lineage>
        <taxon>Eukaryota</taxon>
        <taxon>Metazoa</taxon>
        <taxon>Ecdysozoa</taxon>
        <taxon>Arthropoda</taxon>
        <taxon>Chelicerata</taxon>
        <taxon>Arachnida</taxon>
        <taxon>Acari</taxon>
        <taxon>Parasitiformes</taxon>
        <taxon>Ixodida</taxon>
        <taxon>Ixodoidea</taxon>
        <taxon>Ixodidae</taxon>
        <taxon>Haemaphysalinae</taxon>
        <taxon>Haemaphysalis</taxon>
    </lineage>
</organism>
<keyword evidence="3" id="KW-1185">Reference proteome</keyword>
<keyword evidence="1" id="KW-0472">Membrane</keyword>
<keyword evidence="1" id="KW-0812">Transmembrane</keyword>
<dbReference type="AlphaFoldDB" id="A0A9J6FEI5"/>
<sequence length="247" mass="28027">MPVWEQAWLQAVEYRVCHSPVKGAPPYAGTPAQKQTVLTFRQSIMTPAIWWIMLLPAEASGIAAFWLRVHFSFLKTLYTELVPTTLLLTWILANYFDVINSRGPFDFIDYRELVDFDYLVVILTFIIPWRRWYNDQTLDFRHMAISNGCHPLFFALPVLVGASTSVIFPMGSMALALMNSVTNVGVRDMVRLTMAAGLMTKLASVSIVLLLVNTVGYFIFDWKVAPKWLEVATGSTNDTKWNDPLPL</sequence>
<dbReference type="Proteomes" id="UP000821853">
    <property type="component" value="Chromosome 1"/>
</dbReference>
<feature type="transmembrane region" description="Helical" evidence="1">
    <location>
        <begin position="48"/>
        <end position="69"/>
    </location>
</feature>
<name>A0A9J6FEI5_HAELO</name>
<proteinExistence type="predicted"/>
<dbReference type="EMBL" id="JABSTR010000001">
    <property type="protein sequence ID" value="KAH9360564.1"/>
    <property type="molecule type" value="Genomic_DNA"/>
</dbReference>
<gene>
    <name evidence="2" type="ORF">HPB48_012949</name>
</gene>
<feature type="transmembrane region" description="Helical" evidence="1">
    <location>
        <begin position="153"/>
        <end position="178"/>
    </location>
</feature>
<evidence type="ECO:0000256" key="1">
    <source>
        <dbReference type="SAM" id="Phobius"/>
    </source>
</evidence>
<accession>A0A9J6FEI5</accession>
<keyword evidence="1" id="KW-1133">Transmembrane helix</keyword>
<comment type="caution">
    <text evidence="2">The sequence shown here is derived from an EMBL/GenBank/DDBJ whole genome shotgun (WGS) entry which is preliminary data.</text>
</comment>
<dbReference type="VEuPathDB" id="VectorBase:HLOH_045896"/>
<dbReference type="OrthoDB" id="6489811at2759"/>
<feature type="transmembrane region" description="Helical" evidence="1">
    <location>
        <begin position="198"/>
        <end position="220"/>
    </location>
</feature>